<evidence type="ECO:0000256" key="6">
    <source>
        <dbReference type="ARBA" id="ARBA00022840"/>
    </source>
</evidence>
<evidence type="ECO:0000256" key="3">
    <source>
        <dbReference type="ARBA" id="ARBA00022727"/>
    </source>
</evidence>
<dbReference type="Gene3D" id="3.40.50.300">
    <property type="entry name" value="P-loop containing nucleotide triphosphate hydrolases"/>
    <property type="match status" value="1"/>
</dbReference>
<keyword evidence="4 8" id="KW-0547">Nucleotide-binding</keyword>
<dbReference type="PANTHER" id="PTHR10344">
    <property type="entry name" value="THYMIDYLATE KINASE"/>
    <property type="match status" value="1"/>
</dbReference>
<dbReference type="GO" id="GO:0004798">
    <property type="term" value="F:dTMP kinase activity"/>
    <property type="evidence" value="ECO:0007669"/>
    <property type="project" value="UniProtKB-UniRule"/>
</dbReference>
<dbReference type="EMBL" id="GG730077">
    <property type="protein sequence ID" value="EEZ92459.1"/>
    <property type="molecule type" value="Genomic_DNA"/>
</dbReference>
<dbReference type="Proteomes" id="UP000009375">
    <property type="component" value="Unassembled WGS sequence"/>
</dbReference>
<keyword evidence="5 8" id="KW-0418">Kinase</keyword>
<evidence type="ECO:0000256" key="8">
    <source>
        <dbReference type="HAMAP-Rule" id="MF_00165"/>
    </source>
</evidence>
<dbReference type="GO" id="GO:0006233">
    <property type="term" value="P:dTDP biosynthetic process"/>
    <property type="evidence" value="ECO:0007669"/>
    <property type="project" value="InterPro"/>
</dbReference>
<dbReference type="EC" id="2.7.4.9" evidence="8"/>
<evidence type="ECO:0000313" key="10">
    <source>
        <dbReference type="EMBL" id="EEZ92459.1"/>
    </source>
</evidence>
<dbReference type="GO" id="GO:0005524">
    <property type="term" value="F:ATP binding"/>
    <property type="evidence" value="ECO:0007669"/>
    <property type="project" value="UniProtKB-UniRule"/>
</dbReference>
<dbReference type="NCBIfam" id="TIGR00041">
    <property type="entry name" value="DTMP_kinase"/>
    <property type="match status" value="1"/>
</dbReference>
<name>D2EGN9_PARA4</name>
<gene>
    <name evidence="8" type="primary">tmk</name>
    <name evidence="10" type="ORF">BJBARM4_0938</name>
</gene>
<dbReference type="InterPro" id="IPR018094">
    <property type="entry name" value="Thymidylate_kinase"/>
</dbReference>
<dbReference type="HAMAP" id="MF_00165">
    <property type="entry name" value="Thymidylate_kinase"/>
    <property type="match status" value="1"/>
</dbReference>
<dbReference type="SUPFAM" id="SSF52540">
    <property type="entry name" value="P-loop containing nucleoside triphosphate hydrolases"/>
    <property type="match status" value="1"/>
</dbReference>
<keyword evidence="6 8" id="KW-0067">ATP-binding</keyword>
<dbReference type="GO" id="GO:0006227">
    <property type="term" value="P:dUDP biosynthetic process"/>
    <property type="evidence" value="ECO:0007669"/>
    <property type="project" value="TreeGrafter"/>
</dbReference>
<accession>D2EGN9</accession>
<evidence type="ECO:0000259" key="9">
    <source>
        <dbReference type="Pfam" id="PF02223"/>
    </source>
</evidence>
<comment type="catalytic activity">
    <reaction evidence="7 8">
        <text>dTMP + ATP = dTDP + ADP</text>
        <dbReference type="Rhea" id="RHEA:13517"/>
        <dbReference type="ChEBI" id="CHEBI:30616"/>
        <dbReference type="ChEBI" id="CHEBI:58369"/>
        <dbReference type="ChEBI" id="CHEBI:63528"/>
        <dbReference type="ChEBI" id="CHEBI:456216"/>
        <dbReference type="EC" id="2.7.4.9"/>
    </reaction>
</comment>
<keyword evidence="2 8" id="KW-0808">Transferase</keyword>
<dbReference type="GO" id="GO:0005737">
    <property type="term" value="C:cytoplasm"/>
    <property type="evidence" value="ECO:0007669"/>
    <property type="project" value="TreeGrafter"/>
</dbReference>
<dbReference type="InterPro" id="IPR039430">
    <property type="entry name" value="Thymidylate_kin-like_dom"/>
</dbReference>
<dbReference type="PANTHER" id="PTHR10344:SF4">
    <property type="entry name" value="UMP-CMP KINASE 2, MITOCHONDRIAL"/>
    <property type="match status" value="1"/>
</dbReference>
<dbReference type="AlphaFoldDB" id="D2EGN9"/>
<keyword evidence="3 8" id="KW-0545">Nucleotide biosynthesis</keyword>
<evidence type="ECO:0000313" key="11">
    <source>
        <dbReference type="Proteomes" id="UP000009375"/>
    </source>
</evidence>
<organism evidence="10 11">
    <name type="scientific">Candidatus Parvarchaeum acidiphilum ARMAN-4</name>
    <dbReference type="NCBI Taxonomy" id="662760"/>
    <lineage>
        <taxon>Archaea</taxon>
        <taxon>Candidatus Parvarchaeota</taxon>
        <taxon>Candidatus Parvarchaeum</taxon>
    </lineage>
</organism>
<evidence type="ECO:0000256" key="5">
    <source>
        <dbReference type="ARBA" id="ARBA00022777"/>
    </source>
</evidence>
<reference evidence="10 11" key="1">
    <citation type="journal article" date="2010" name="Proc. Natl. Acad. Sci. U.S.A.">
        <title>Enigmatic, ultrasmall, uncultivated Archaea.</title>
        <authorList>
            <person name="Baker B.J."/>
            <person name="Comolli L.R."/>
            <person name="Dick G.J."/>
            <person name="Hauser L.J."/>
            <person name="Hyatt D."/>
            <person name="Dill B.D."/>
            <person name="Land M.L."/>
            <person name="Verberkmoes N.C."/>
            <person name="Hettich R.L."/>
            <person name="Banfield J.F."/>
        </authorList>
    </citation>
    <scope>NUCLEOTIDE SEQUENCE [LARGE SCALE GENOMIC DNA]</scope>
</reference>
<evidence type="ECO:0000256" key="7">
    <source>
        <dbReference type="ARBA" id="ARBA00048743"/>
    </source>
</evidence>
<dbReference type="Pfam" id="PF02223">
    <property type="entry name" value="Thymidylate_kin"/>
    <property type="match status" value="1"/>
</dbReference>
<evidence type="ECO:0000256" key="2">
    <source>
        <dbReference type="ARBA" id="ARBA00022679"/>
    </source>
</evidence>
<dbReference type="GO" id="GO:0006235">
    <property type="term" value="P:dTTP biosynthetic process"/>
    <property type="evidence" value="ECO:0007669"/>
    <property type="project" value="UniProtKB-UniRule"/>
</dbReference>
<evidence type="ECO:0000256" key="4">
    <source>
        <dbReference type="ARBA" id="ARBA00022741"/>
    </source>
</evidence>
<protein>
    <recommendedName>
        <fullName evidence="8">Probable thymidylate kinase</fullName>
        <ecNumber evidence="8">2.7.4.9</ecNumber>
    </recommendedName>
    <alternativeName>
        <fullName evidence="8">dTMP kinase</fullName>
    </alternativeName>
</protein>
<comment type="similarity">
    <text evidence="1 8">Belongs to the thymidylate kinase family.</text>
</comment>
<sequence length="200" mass="22546">MKGKFIVIEGIDNAGKGTQSVLLAEHIRSKGFKVILTKEPTNGILGGISKAALNKELNLSNKALQLLFCADRAHHLETEIEPAMRDGFIVICDRYFFSTLAYGFASNINYKWLRSVNVSFRKPDLGIYLDLDPKTSLSRAKKQVDGLQLFDNLEKISKVRQAYLSIAKEFHIKKIDAKGDVEVVSQRINKIIDKFFNIKV</sequence>
<comment type="caution">
    <text evidence="8">Lacks conserved residue(s) required for the propagation of feature annotation.</text>
</comment>
<dbReference type="CDD" id="cd01672">
    <property type="entry name" value="TMPK"/>
    <property type="match status" value="1"/>
</dbReference>
<feature type="domain" description="Thymidylate kinase-like" evidence="9">
    <location>
        <begin position="8"/>
        <end position="188"/>
    </location>
</feature>
<proteinExistence type="inferred from homology"/>
<dbReference type="InterPro" id="IPR027417">
    <property type="entry name" value="P-loop_NTPase"/>
</dbReference>
<evidence type="ECO:0000256" key="1">
    <source>
        <dbReference type="ARBA" id="ARBA00009776"/>
    </source>
</evidence>